<evidence type="ECO:0000313" key="1">
    <source>
        <dbReference type="EMBL" id="PKD16628.1"/>
    </source>
</evidence>
<accession>A0A2N0TPJ5</accession>
<comment type="caution">
    <text evidence="1">The sequence shown here is derived from an EMBL/GenBank/DDBJ whole genome shotgun (WGS) entry which is preliminary data.</text>
</comment>
<evidence type="ECO:0000313" key="2">
    <source>
        <dbReference type="Proteomes" id="UP000232673"/>
    </source>
</evidence>
<protein>
    <recommendedName>
        <fullName evidence="3">Outer membrane protein beta-barrel domain-containing protein</fullName>
    </recommendedName>
</protein>
<proteinExistence type="predicted"/>
<dbReference type="RefSeq" id="WP_079712803.1">
    <property type="nucleotide sequence ID" value="NZ_FUZC01000005.1"/>
</dbReference>
<keyword evidence="2" id="KW-1185">Reference proteome</keyword>
<name>A0A2N0TPJ5_9FLAO</name>
<gene>
    <name evidence="1" type="ORF">APR41_07400</name>
</gene>
<reference evidence="1 2" key="1">
    <citation type="submission" date="2015-10" db="EMBL/GenBank/DDBJ databases">
        <title>Draft genome sequence of Salegentibacter salinarum KCTC 12975.</title>
        <authorList>
            <person name="Lin W."/>
            <person name="Zheng Q."/>
        </authorList>
    </citation>
    <scope>NUCLEOTIDE SEQUENCE [LARGE SCALE GENOMIC DNA]</scope>
    <source>
        <strain evidence="1 2">KCTC 12975</strain>
    </source>
</reference>
<dbReference type="STRING" id="447422.SAMN05660903_01715"/>
<dbReference type="AlphaFoldDB" id="A0A2N0TPJ5"/>
<sequence>MYAGITYSNYGLKGTVPNIAENQNEALGDGYVDFSNNSVNIKAGAKWGGFFYFRPEIGYAFNPFPSSLPMLVEFEDGTSENQELDLSADSGFLDLIYEGMIFNIGIGFSF</sequence>
<dbReference type="OrthoDB" id="1440186at2"/>
<organism evidence="1 2">
    <name type="scientific">Salegentibacter salinarum</name>
    <dbReference type="NCBI Taxonomy" id="447422"/>
    <lineage>
        <taxon>Bacteria</taxon>
        <taxon>Pseudomonadati</taxon>
        <taxon>Bacteroidota</taxon>
        <taxon>Flavobacteriia</taxon>
        <taxon>Flavobacteriales</taxon>
        <taxon>Flavobacteriaceae</taxon>
        <taxon>Salegentibacter</taxon>
    </lineage>
</organism>
<dbReference type="Proteomes" id="UP000232673">
    <property type="component" value="Unassembled WGS sequence"/>
</dbReference>
<dbReference type="EMBL" id="LKTS01000045">
    <property type="protein sequence ID" value="PKD16628.1"/>
    <property type="molecule type" value="Genomic_DNA"/>
</dbReference>
<evidence type="ECO:0008006" key="3">
    <source>
        <dbReference type="Google" id="ProtNLM"/>
    </source>
</evidence>